<dbReference type="InterPro" id="IPR003594">
    <property type="entry name" value="HATPase_dom"/>
</dbReference>
<feature type="domain" description="PAC" evidence="8">
    <location>
        <begin position="249"/>
        <end position="302"/>
    </location>
</feature>
<dbReference type="InterPro" id="IPR000700">
    <property type="entry name" value="PAS-assoc_C"/>
</dbReference>
<dbReference type="CDD" id="cd16922">
    <property type="entry name" value="HATPase_EvgS-ArcB-TorS-like"/>
    <property type="match status" value="1"/>
</dbReference>
<dbReference type="SUPFAM" id="SSF47384">
    <property type="entry name" value="Homodimeric domain of signal transducing histidine kinase"/>
    <property type="match status" value="1"/>
</dbReference>
<evidence type="ECO:0000313" key="9">
    <source>
        <dbReference type="EMBL" id="MDU0260074.1"/>
    </source>
</evidence>
<keyword evidence="5 9" id="KW-0418">Kinase</keyword>
<sequence>MPPRPAATAAVFLYNTPNDATEIVILILDITDVVTAHQALDEKEKLLRNVIQNAPIGIEIYDRTGHLVDINARDLEMFGVTDPAGIRGLSIFDNPNFSAEIKDCIREGRGTDFTTRYDFSKARSYYDTSRSGYIDWTARIRCLYNDTGEITHYLLINIDNTELRQTQDRLTEFEALFRLISEYAQVGYTNYNLCNKKGYAQSVWLRNYGEPDTADIGDVIGKYRRVHPDDRTELLHRLAQFESGEIQSASVSCRVLHDDGRTTWIKSHLICRDYRPQEQVIDMLGINYDITALKQTEQELIAAKERAEESNKLKTAFLANMSHEIRTPLNAIVGFSQLLTTEEDPEVRKEYNDIVSLNNGLLLQIISDVLDLSRIESGHADLVRTRFDLRTLCREAVETFRLQTPEEVVLDVEKGLPSCTVCQYRQGLMQILANFIRNALKFTPKGFVTVGFERKRDRLSLYVRDTGIGIPAEELDKIFERFYKVDTFTQGTGLGLSICKSIAEQMGAQIGVDSAVGEGSCFRVEMPIAE</sequence>
<dbReference type="SMART" id="SM00388">
    <property type="entry name" value="HisKA"/>
    <property type="match status" value="1"/>
</dbReference>
<dbReference type="Gene3D" id="3.30.450.20">
    <property type="entry name" value="PAS domain"/>
    <property type="match status" value="2"/>
</dbReference>
<dbReference type="InterPro" id="IPR035965">
    <property type="entry name" value="PAS-like_dom_sf"/>
</dbReference>
<dbReference type="InterPro" id="IPR050736">
    <property type="entry name" value="Sensor_HK_Regulatory"/>
</dbReference>
<evidence type="ECO:0000313" key="10">
    <source>
        <dbReference type="Proteomes" id="UP001181347"/>
    </source>
</evidence>
<keyword evidence="6" id="KW-0902">Two-component regulatory system</keyword>
<dbReference type="GO" id="GO:0000155">
    <property type="term" value="F:phosphorelay sensor kinase activity"/>
    <property type="evidence" value="ECO:0007669"/>
    <property type="project" value="InterPro"/>
</dbReference>
<accession>A0AAE4LLC3</accession>
<comment type="catalytic activity">
    <reaction evidence="1">
        <text>ATP + protein L-histidine = ADP + protein N-phospho-L-histidine.</text>
        <dbReference type="EC" id="2.7.13.3"/>
    </reaction>
</comment>
<evidence type="ECO:0000259" key="8">
    <source>
        <dbReference type="PROSITE" id="PS50113"/>
    </source>
</evidence>
<evidence type="ECO:0000256" key="3">
    <source>
        <dbReference type="ARBA" id="ARBA00022553"/>
    </source>
</evidence>
<dbReference type="InterPro" id="IPR003661">
    <property type="entry name" value="HisK_dim/P_dom"/>
</dbReference>
<evidence type="ECO:0000256" key="2">
    <source>
        <dbReference type="ARBA" id="ARBA00012438"/>
    </source>
</evidence>
<dbReference type="EMBL" id="JAWDES010000005">
    <property type="protein sequence ID" value="MDU0260074.1"/>
    <property type="molecule type" value="Genomic_DNA"/>
</dbReference>
<comment type="caution">
    <text evidence="9">The sequence shown here is derived from an EMBL/GenBank/DDBJ whole genome shotgun (WGS) entry which is preliminary data.</text>
</comment>
<dbReference type="InterPro" id="IPR036890">
    <property type="entry name" value="HATPase_C_sf"/>
</dbReference>
<dbReference type="PROSITE" id="PS50113">
    <property type="entry name" value="PAC"/>
    <property type="match status" value="1"/>
</dbReference>
<dbReference type="SUPFAM" id="SSF55874">
    <property type="entry name" value="ATPase domain of HSP90 chaperone/DNA topoisomerase II/histidine kinase"/>
    <property type="match status" value="1"/>
</dbReference>
<dbReference type="SMART" id="SM00387">
    <property type="entry name" value="HATPase_c"/>
    <property type="match status" value="1"/>
</dbReference>
<organism evidence="9 10">
    <name type="scientific">Alistipes finegoldii</name>
    <dbReference type="NCBI Taxonomy" id="214856"/>
    <lineage>
        <taxon>Bacteria</taxon>
        <taxon>Pseudomonadati</taxon>
        <taxon>Bacteroidota</taxon>
        <taxon>Bacteroidia</taxon>
        <taxon>Bacteroidales</taxon>
        <taxon>Rikenellaceae</taxon>
        <taxon>Alistipes</taxon>
    </lineage>
</organism>
<evidence type="ECO:0000256" key="5">
    <source>
        <dbReference type="ARBA" id="ARBA00022777"/>
    </source>
</evidence>
<dbReference type="PROSITE" id="PS50109">
    <property type="entry name" value="HIS_KIN"/>
    <property type="match status" value="1"/>
</dbReference>
<reference evidence="9" key="1">
    <citation type="submission" date="2023-10" db="EMBL/GenBank/DDBJ databases">
        <title>Genome Sequence of the Bacteria from From Gut Wall in Crohn's Disease.</title>
        <authorList>
            <person name="Rodriguez-Palacios A."/>
        </authorList>
    </citation>
    <scope>NUCLEOTIDE SEQUENCE</scope>
    <source>
        <strain evidence="9">CavFT-hAR58</strain>
    </source>
</reference>
<dbReference type="InterPro" id="IPR036097">
    <property type="entry name" value="HisK_dim/P_sf"/>
</dbReference>
<dbReference type="PANTHER" id="PTHR43711:SF31">
    <property type="entry name" value="HISTIDINE KINASE"/>
    <property type="match status" value="1"/>
</dbReference>
<protein>
    <recommendedName>
        <fullName evidence="2">histidine kinase</fullName>
        <ecNumber evidence="2">2.7.13.3</ecNumber>
    </recommendedName>
</protein>
<name>A0AAE4LLC3_9BACT</name>
<evidence type="ECO:0000256" key="6">
    <source>
        <dbReference type="ARBA" id="ARBA00023012"/>
    </source>
</evidence>
<dbReference type="AlphaFoldDB" id="A0AAE4LLC3"/>
<feature type="domain" description="Histidine kinase" evidence="7">
    <location>
        <begin position="320"/>
        <end position="530"/>
    </location>
</feature>
<dbReference type="SUPFAM" id="SSF55785">
    <property type="entry name" value="PYP-like sensor domain (PAS domain)"/>
    <property type="match status" value="2"/>
</dbReference>
<dbReference type="Proteomes" id="UP001181347">
    <property type="component" value="Unassembled WGS sequence"/>
</dbReference>
<proteinExistence type="predicted"/>
<evidence type="ECO:0000256" key="1">
    <source>
        <dbReference type="ARBA" id="ARBA00000085"/>
    </source>
</evidence>
<dbReference type="RefSeq" id="WP_315976065.1">
    <property type="nucleotide sequence ID" value="NZ_JAWDES010000005.1"/>
</dbReference>
<evidence type="ECO:0000256" key="4">
    <source>
        <dbReference type="ARBA" id="ARBA00022679"/>
    </source>
</evidence>
<dbReference type="InterPro" id="IPR005467">
    <property type="entry name" value="His_kinase_dom"/>
</dbReference>
<dbReference type="FunFam" id="3.30.565.10:FF:000006">
    <property type="entry name" value="Sensor histidine kinase WalK"/>
    <property type="match status" value="1"/>
</dbReference>
<dbReference type="Pfam" id="PF02518">
    <property type="entry name" value="HATPase_c"/>
    <property type="match status" value="1"/>
</dbReference>
<evidence type="ECO:0000259" key="7">
    <source>
        <dbReference type="PROSITE" id="PS50109"/>
    </source>
</evidence>
<dbReference type="Gene3D" id="3.30.565.10">
    <property type="entry name" value="Histidine kinase-like ATPase, C-terminal domain"/>
    <property type="match status" value="1"/>
</dbReference>
<dbReference type="InterPro" id="IPR004358">
    <property type="entry name" value="Sig_transdc_His_kin-like_C"/>
</dbReference>
<keyword evidence="4" id="KW-0808">Transferase</keyword>
<dbReference type="Gene3D" id="1.10.287.130">
    <property type="match status" value="1"/>
</dbReference>
<dbReference type="NCBIfam" id="TIGR00229">
    <property type="entry name" value="sensory_box"/>
    <property type="match status" value="1"/>
</dbReference>
<keyword evidence="3" id="KW-0597">Phosphoprotein</keyword>
<dbReference type="PANTHER" id="PTHR43711">
    <property type="entry name" value="TWO-COMPONENT HISTIDINE KINASE"/>
    <property type="match status" value="1"/>
</dbReference>
<dbReference type="CDD" id="cd00082">
    <property type="entry name" value="HisKA"/>
    <property type="match status" value="1"/>
</dbReference>
<dbReference type="InterPro" id="IPR000014">
    <property type="entry name" value="PAS"/>
</dbReference>
<gene>
    <name evidence="9" type="ORF">RVH17_08100</name>
</gene>
<dbReference type="Pfam" id="PF00512">
    <property type="entry name" value="HisKA"/>
    <property type="match status" value="1"/>
</dbReference>
<dbReference type="EC" id="2.7.13.3" evidence="2"/>
<dbReference type="PRINTS" id="PR00344">
    <property type="entry name" value="BCTRLSENSOR"/>
</dbReference>